<dbReference type="Proteomes" id="UP000799423">
    <property type="component" value="Unassembled WGS sequence"/>
</dbReference>
<name>A0A6A7BKM8_9PLEO</name>
<feature type="compositionally biased region" description="Basic residues" evidence="1">
    <location>
        <begin position="146"/>
        <end position="157"/>
    </location>
</feature>
<reference evidence="2" key="1">
    <citation type="submission" date="2020-01" db="EMBL/GenBank/DDBJ databases">
        <authorList>
            <consortium name="DOE Joint Genome Institute"/>
            <person name="Haridas S."/>
            <person name="Albert R."/>
            <person name="Binder M."/>
            <person name="Bloem J."/>
            <person name="Labutti K."/>
            <person name="Salamov A."/>
            <person name="Andreopoulos B."/>
            <person name="Baker S.E."/>
            <person name="Barry K."/>
            <person name="Bills G."/>
            <person name="Bluhm B.H."/>
            <person name="Cannon C."/>
            <person name="Castanera R."/>
            <person name="Culley D.E."/>
            <person name="Daum C."/>
            <person name="Ezra D."/>
            <person name="Gonzalez J.B."/>
            <person name="Henrissat B."/>
            <person name="Kuo A."/>
            <person name="Liang C."/>
            <person name="Lipzen A."/>
            <person name="Lutzoni F."/>
            <person name="Magnuson J."/>
            <person name="Mondo S."/>
            <person name="Nolan M."/>
            <person name="Ohm R."/>
            <person name="Pangilinan J."/>
            <person name="Park H.-J."/>
            <person name="Ramirez L."/>
            <person name="Alfaro M."/>
            <person name="Sun H."/>
            <person name="Tritt A."/>
            <person name="Yoshinaga Y."/>
            <person name="Zwiers L.-H."/>
            <person name="Turgeon B.G."/>
            <person name="Goodwin S.B."/>
            <person name="Spatafora J.W."/>
            <person name="Crous P.W."/>
            <person name="Grigoriev I.V."/>
        </authorList>
    </citation>
    <scope>NUCLEOTIDE SEQUENCE</scope>
    <source>
        <strain evidence="2">IPT5</strain>
    </source>
</reference>
<proteinExistence type="predicted"/>
<dbReference type="EMBL" id="MU006290">
    <property type="protein sequence ID" value="KAF2855844.1"/>
    <property type="molecule type" value="Genomic_DNA"/>
</dbReference>
<evidence type="ECO:0000313" key="2">
    <source>
        <dbReference type="EMBL" id="KAF2855844.1"/>
    </source>
</evidence>
<sequence>MAHDADFVDDRLRLSTFLRVVGHGMPHRPLRFQRSDAITDEQCHGIPNQIDADCVAIPPISRLATPTSQAIAKPPVTTTTSVAQDEPRQIEQEPYMASLHDPSPSSASAQQHINVEQYNRPMAPGTHNYAQRYAFSSPSIKQCTIKPRHSHSKKSRLKLASSSRTRRECPLIHPLPLARMPIYDGLSEPVYEREPNVPATKLNGSSSHSHLATVAMRGDAAKNSATDISVRPFRSPRRGQDVHSGDKKGVHPLTQACKSKLSPLAVQISAPQNIKTASDGFVGSELSIASMQNSARRKGPTVKKRKDTTMRQLTLRRESITKAIASTFQSALSHHQTQSRLLVVRSSVFPGLKVSRHRPRSLQFTTSEEQIATSNRPQSRPPQLQLELVITNKLASVSVPIRRSESSESWGIAGDFSFVEEGGCDRENISTFGGSNFAHLTRIHSPVA</sequence>
<feature type="compositionally biased region" description="Basic and acidic residues" evidence="1">
    <location>
        <begin position="238"/>
        <end position="249"/>
    </location>
</feature>
<feature type="region of interest" description="Disordered" evidence="1">
    <location>
        <begin position="145"/>
        <end position="165"/>
    </location>
</feature>
<evidence type="ECO:0000256" key="1">
    <source>
        <dbReference type="SAM" id="MobiDB-lite"/>
    </source>
</evidence>
<dbReference type="AlphaFoldDB" id="A0A6A7BKM8"/>
<dbReference type="OrthoDB" id="3794585at2759"/>
<accession>A0A6A7BKM8</accession>
<organism evidence="2 3">
    <name type="scientific">Plenodomus tracheiphilus IPT5</name>
    <dbReference type="NCBI Taxonomy" id="1408161"/>
    <lineage>
        <taxon>Eukaryota</taxon>
        <taxon>Fungi</taxon>
        <taxon>Dikarya</taxon>
        <taxon>Ascomycota</taxon>
        <taxon>Pezizomycotina</taxon>
        <taxon>Dothideomycetes</taxon>
        <taxon>Pleosporomycetidae</taxon>
        <taxon>Pleosporales</taxon>
        <taxon>Pleosporineae</taxon>
        <taxon>Leptosphaeriaceae</taxon>
        <taxon>Plenodomus</taxon>
    </lineage>
</organism>
<gene>
    <name evidence="2" type="ORF">T440DRAFT_504400</name>
</gene>
<protein>
    <submittedName>
        <fullName evidence="2">Uncharacterized protein</fullName>
    </submittedName>
</protein>
<feature type="region of interest" description="Disordered" evidence="1">
    <location>
        <begin position="231"/>
        <end position="251"/>
    </location>
</feature>
<evidence type="ECO:0000313" key="3">
    <source>
        <dbReference type="Proteomes" id="UP000799423"/>
    </source>
</evidence>
<keyword evidence="3" id="KW-1185">Reference proteome</keyword>